<sequence>MKTFANLYVNELQPNREWLTLRRFIAINGALIVALFVAWLLITLIAGQQQSDLAASVAQANRIEVELRQRQATLEEALNDSSLNEEIDSVQQQLTLRQRLLIQMQQLTGRNNVSFSELLADISAVDNNAVWLQRILMQDDALTLQGHTLEPQQLPVWLADFSKFSTLKDRPFGVFELREEGDQGLRFVVGHIENSGNVSASSGSTKR</sequence>
<proteinExistence type="predicted"/>
<comment type="caution">
    <text evidence="2">The sequence shown here is derived from an EMBL/GenBank/DDBJ whole genome shotgun (WGS) entry which is preliminary data.</text>
</comment>
<dbReference type="EMBL" id="PIPW01000002">
    <property type="protein sequence ID" value="RUO52968.1"/>
    <property type="molecule type" value="Genomic_DNA"/>
</dbReference>
<organism evidence="2 3">
    <name type="scientific">Pseudidiomarina halophila</name>
    <dbReference type="NCBI Taxonomy" id="1449799"/>
    <lineage>
        <taxon>Bacteria</taxon>
        <taxon>Pseudomonadati</taxon>
        <taxon>Pseudomonadota</taxon>
        <taxon>Gammaproteobacteria</taxon>
        <taxon>Alteromonadales</taxon>
        <taxon>Idiomarinaceae</taxon>
        <taxon>Pseudidiomarina</taxon>
    </lineage>
</organism>
<keyword evidence="1" id="KW-1133">Transmembrane helix</keyword>
<dbReference type="AlphaFoldDB" id="A0A432XW54"/>
<accession>A0A432XW54</accession>
<feature type="transmembrane region" description="Helical" evidence="1">
    <location>
        <begin position="24"/>
        <end position="46"/>
    </location>
</feature>
<gene>
    <name evidence="2" type="ORF">CWI69_08030</name>
</gene>
<evidence type="ECO:0000313" key="3">
    <source>
        <dbReference type="Proteomes" id="UP000287198"/>
    </source>
</evidence>
<keyword evidence="1" id="KW-0812">Transmembrane</keyword>
<dbReference type="RefSeq" id="WP_126763586.1">
    <property type="nucleotide sequence ID" value="NZ_JBHLTZ010000012.1"/>
</dbReference>
<evidence type="ECO:0000313" key="2">
    <source>
        <dbReference type="EMBL" id="RUO52968.1"/>
    </source>
</evidence>
<reference evidence="3" key="1">
    <citation type="journal article" date="2018" name="Front. Microbiol.">
        <title>Genome-Based Analysis Reveals the Taxonomy and Diversity of the Family Idiomarinaceae.</title>
        <authorList>
            <person name="Liu Y."/>
            <person name="Lai Q."/>
            <person name="Shao Z."/>
        </authorList>
    </citation>
    <scope>NUCLEOTIDE SEQUENCE [LARGE SCALE GENOMIC DNA]</scope>
    <source>
        <strain evidence="3">BH195</strain>
    </source>
</reference>
<evidence type="ECO:0000256" key="1">
    <source>
        <dbReference type="SAM" id="Phobius"/>
    </source>
</evidence>
<evidence type="ECO:0008006" key="4">
    <source>
        <dbReference type="Google" id="ProtNLM"/>
    </source>
</evidence>
<name>A0A432XW54_9GAMM</name>
<dbReference type="Proteomes" id="UP000287198">
    <property type="component" value="Unassembled WGS sequence"/>
</dbReference>
<keyword evidence="3" id="KW-1185">Reference proteome</keyword>
<keyword evidence="1" id="KW-0472">Membrane</keyword>
<dbReference type="OrthoDB" id="6876592at2"/>
<protein>
    <recommendedName>
        <fullName evidence="4">MSHA biogenesis protein MshI</fullName>
    </recommendedName>
</protein>